<accession>A0AAE9VSB0</accession>
<keyword evidence="2" id="KW-1185">Reference proteome</keyword>
<dbReference type="RefSeq" id="YP_010581792.1">
    <property type="nucleotide sequence ID" value="NC_003158.2"/>
</dbReference>
<sequence>MTYEHGIDSTYGEALADLRDKVGGMTNWSIVDDPGGGGTSLGDQGGGQSEFFVLQAPNGEQVRIGYAGMTPGDQTTGDYDNNWGIVVEHGLDWDPTGGDTSDTDNWNDGQWIDRYGSDPAQNLTDGTDNYGDTGKTEAIAPHVDPRDINTTDSVTYSLHYGDSTGFAIFLSRNVGDGNDASMALGMAQLNTFFNYNATSSRESEHALLLHGNSRSDDKGTDHVCEWNWMSAGGGTCDGRSENVDAHGTTTAYGMPNGHPDYGDYPSVDENVVATPKWTRNRSGQDYGTVIGTHEVWMMDLAGSSNGDTLQDSNANDKFRINNTNGSIEHYLTNKSVGLGLLMQ</sequence>
<dbReference type="EMBL" id="AY048850">
    <property type="protein sequence ID" value="WBE14023.1"/>
    <property type="molecule type" value="Genomic_DNA"/>
</dbReference>
<dbReference type="GeneID" id="60339516"/>
<protein>
    <submittedName>
        <fullName evidence="1">Structural protein PB1</fullName>
    </submittedName>
</protein>
<reference evidence="1 2" key="1">
    <citation type="journal article" date="2003" name="FEMS Microbiol. Lett.">
        <title>Characterization of a novel plasmid from extremely halophilic Archaea: nucleotide sequence and function analysis.</title>
        <authorList>
            <person name="Ye X."/>
            <person name="Ou J."/>
            <person name="Ni L."/>
            <person name="Shi W."/>
            <person name="Shen P."/>
        </authorList>
    </citation>
    <scope>NUCLEOTIDE SEQUENCE [LARGE SCALE GENOMIC DNA]</scope>
</reference>
<evidence type="ECO:0000313" key="2">
    <source>
        <dbReference type="Proteomes" id="UP000052103"/>
    </source>
</evidence>
<evidence type="ECO:0000313" key="1">
    <source>
        <dbReference type="EMBL" id="WBE14023.1"/>
    </source>
</evidence>
<reference evidence="1 2" key="2">
    <citation type="journal article" date="2012" name="Virology">
        <title>Temperate membrane-containing halophilic archaeal virus SNJ1 has a circular dsDNA genome identical to that of plasmid pHH205.</title>
        <authorList>
            <person name="Zhang Z."/>
            <person name="Liu Y."/>
            <person name="Wang S."/>
            <person name="Yang D."/>
            <person name="Cheng Y."/>
            <person name="Hu J."/>
            <person name="Chen J."/>
            <person name="Mei Y."/>
            <person name="Shen P."/>
            <person name="Bamford D.H."/>
            <person name="Chen X."/>
        </authorList>
    </citation>
    <scope>NUCLEOTIDE SEQUENCE [LARGE SCALE GENOMIC DNA]</scope>
</reference>
<name>A0AAE9VSB0_9VIRU</name>
<dbReference type="Proteomes" id="UP000052103">
    <property type="component" value="Segment"/>
</dbReference>
<dbReference type="KEGG" id="vg:60339516"/>
<proteinExistence type="predicted"/>
<organism evidence="1 2">
    <name type="scientific">Saline Natrinema sp. J7-1 virus 1</name>
    <dbReference type="NCBI Taxonomy" id="2847285"/>
    <lineage>
        <taxon>Viruses</taxon>
        <taxon>Singelaviria</taxon>
        <taxon>Helvetiavirae</taxon>
        <taxon>Dividoviricota</taxon>
        <taxon>Laserviricetes</taxon>
        <taxon>Halopanivirales</taxon>
        <taxon>Simuloviridae</taxon>
        <taxon>Yingchengvirus</taxon>
        <taxon>Yingchengvirus sinense</taxon>
        <taxon>Yingchengvirus SNJ1</taxon>
    </lineage>
</organism>